<dbReference type="PANTHER" id="PTHR44688">
    <property type="entry name" value="DNA-BINDING TRANSCRIPTIONAL ACTIVATOR DEVR_DOSR"/>
    <property type="match status" value="1"/>
</dbReference>
<dbReference type="CDD" id="cd06170">
    <property type="entry name" value="LuxR_C_like"/>
    <property type="match status" value="1"/>
</dbReference>
<dbReference type="EMBL" id="ATCF01000005">
    <property type="protein sequence ID" value="EPE01124.1"/>
    <property type="molecule type" value="Genomic_DNA"/>
</dbReference>
<sequence length="215" mass="23747">MKSMKPQEPLIRVVDDEEEVRDSLKFMLECEGWLVSAYASGFDLLKDFDRSRPGCILLDVRMPDLSGPELQEKLNLMGSRVPIVFITSYSDIHAAIATLKAGADDFLLKPVDPEKLLEVVARTVERSQLLAAGAVLPENLAASAASLTERPRRVLDLMMDGMNDAAIAERLNLSERTVQVYRAQIYKAYGVHSVKQFALLIPRLKAALSSADADS</sequence>
<dbReference type="eggNOG" id="COG4566">
    <property type="taxonomic scope" value="Bacteria"/>
</dbReference>
<evidence type="ECO:0000256" key="4">
    <source>
        <dbReference type="PROSITE-ProRule" id="PRU00169"/>
    </source>
</evidence>
<proteinExistence type="predicted"/>
<dbReference type="GO" id="GO:0006355">
    <property type="term" value="P:regulation of DNA-templated transcription"/>
    <property type="evidence" value="ECO:0007669"/>
    <property type="project" value="InterPro"/>
</dbReference>
<keyword evidence="3" id="KW-0804">Transcription</keyword>
<evidence type="ECO:0008006" key="9">
    <source>
        <dbReference type="Google" id="ProtNLM"/>
    </source>
</evidence>
<evidence type="ECO:0000256" key="3">
    <source>
        <dbReference type="ARBA" id="ARBA00023163"/>
    </source>
</evidence>
<dbReference type="PROSITE" id="PS50043">
    <property type="entry name" value="HTH_LUXR_2"/>
    <property type="match status" value="1"/>
</dbReference>
<dbReference type="PATRIC" id="fig|1203554.3.peg.420"/>
<keyword evidence="8" id="KW-1185">Reference proteome</keyword>
<dbReference type="InterPro" id="IPR000792">
    <property type="entry name" value="Tscrpt_reg_LuxR_C"/>
</dbReference>
<feature type="domain" description="HTH luxR-type" evidence="5">
    <location>
        <begin position="140"/>
        <end position="205"/>
    </location>
</feature>
<feature type="domain" description="Response regulatory" evidence="6">
    <location>
        <begin position="10"/>
        <end position="124"/>
    </location>
</feature>
<keyword evidence="2" id="KW-0238">DNA-binding</keyword>
<dbReference type="Pfam" id="PF00072">
    <property type="entry name" value="Response_reg"/>
    <property type="match status" value="1"/>
</dbReference>
<keyword evidence="1" id="KW-0805">Transcription regulation</keyword>
<dbReference type="GO" id="GO:0003677">
    <property type="term" value="F:DNA binding"/>
    <property type="evidence" value="ECO:0007669"/>
    <property type="project" value="UniProtKB-KW"/>
</dbReference>
<evidence type="ECO:0000259" key="5">
    <source>
        <dbReference type="PROSITE" id="PS50043"/>
    </source>
</evidence>
<dbReference type="RefSeq" id="WP_016473827.1">
    <property type="nucleotide sequence ID" value="NZ_KE150480.1"/>
</dbReference>
<organism evidence="7 8">
    <name type="scientific">Sutterella wadsworthensis HGA0223</name>
    <dbReference type="NCBI Taxonomy" id="1203554"/>
    <lineage>
        <taxon>Bacteria</taxon>
        <taxon>Pseudomonadati</taxon>
        <taxon>Pseudomonadota</taxon>
        <taxon>Betaproteobacteria</taxon>
        <taxon>Burkholderiales</taxon>
        <taxon>Sutterellaceae</taxon>
        <taxon>Sutterella</taxon>
    </lineage>
</organism>
<accession>S3BII7</accession>
<dbReference type="InterPro" id="IPR036388">
    <property type="entry name" value="WH-like_DNA-bd_sf"/>
</dbReference>
<dbReference type="Pfam" id="PF00196">
    <property type="entry name" value="GerE"/>
    <property type="match status" value="1"/>
</dbReference>
<name>S3BII7_9BURK</name>
<dbReference type="SUPFAM" id="SSF46894">
    <property type="entry name" value="C-terminal effector domain of the bipartite response regulators"/>
    <property type="match status" value="1"/>
</dbReference>
<dbReference type="STRING" id="1203554.HMPREF1476_00434"/>
<dbReference type="PRINTS" id="PR00038">
    <property type="entry name" value="HTHLUXR"/>
</dbReference>
<dbReference type="InterPro" id="IPR011006">
    <property type="entry name" value="CheY-like_superfamily"/>
</dbReference>
<gene>
    <name evidence="7" type="ORF">HMPREF1476_00434</name>
</gene>
<dbReference type="SMART" id="SM00421">
    <property type="entry name" value="HTH_LUXR"/>
    <property type="match status" value="1"/>
</dbReference>
<dbReference type="AlphaFoldDB" id="S3BII7"/>
<dbReference type="GO" id="GO:0000160">
    <property type="term" value="P:phosphorelay signal transduction system"/>
    <property type="evidence" value="ECO:0007669"/>
    <property type="project" value="InterPro"/>
</dbReference>
<dbReference type="PANTHER" id="PTHR44688:SF16">
    <property type="entry name" value="DNA-BINDING TRANSCRIPTIONAL ACTIVATOR DEVR_DOSR"/>
    <property type="match status" value="1"/>
</dbReference>
<comment type="caution">
    <text evidence="7">The sequence shown here is derived from an EMBL/GenBank/DDBJ whole genome shotgun (WGS) entry which is preliminary data.</text>
</comment>
<dbReference type="GeneID" id="64061724"/>
<evidence type="ECO:0000313" key="7">
    <source>
        <dbReference type="EMBL" id="EPE01124.1"/>
    </source>
</evidence>
<evidence type="ECO:0000259" key="6">
    <source>
        <dbReference type="PROSITE" id="PS50110"/>
    </source>
</evidence>
<evidence type="ECO:0000256" key="2">
    <source>
        <dbReference type="ARBA" id="ARBA00023125"/>
    </source>
</evidence>
<dbReference type="InterPro" id="IPR016032">
    <property type="entry name" value="Sig_transdc_resp-reg_C-effctor"/>
</dbReference>
<reference evidence="7 8" key="1">
    <citation type="submission" date="2013-04" db="EMBL/GenBank/DDBJ databases">
        <title>The Genome Sequence of Sutterella wadsworthensis HGA0223.</title>
        <authorList>
            <consortium name="The Broad Institute Genomics Platform"/>
            <person name="Earl A."/>
            <person name="Ward D."/>
            <person name="Feldgarden M."/>
            <person name="Gevers D."/>
            <person name="Schmidt T.M."/>
            <person name="Dover J."/>
            <person name="Dai D."/>
            <person name="Walker B."/>
            <person name="Young S."/>
            <person name="Zeng Q."/>
            <person name="Gargeya S."/>
            <person name="Fitzgerald M."/>
            <person name="Haas B."/>
            <person name="Abouelleil A."/>
            <person name="Allen A.W."/>
            <person name="Alvarado L."/>
            <person name="Arachchi H.M."/>
            <person name="Berlin A.M."/>
            <person name="Chapman S.B."/>
            <person name="Gainer-Dewar J."/>
            <person name="Goldberg J."/>
            <person name="Griggs A."/>
            <person name="Gujja S."/>
            <person name="Hansen M."/>
            <person name="Howarth C."/>
            <person name="Imamovic A."/>
            <person name="Ireland A."/>
            <person name="Larimer J."/>
            <person name="McCowan C."/>
            <person name="Murphy C."/>
            <person name="Pearson M."/>
            <person name="Poon T.W."/>
            <person name="Priest M."/>
            <person name="Roberts A."/>
            <person name="Saif S."/>
            <person name="Shea T."/>
            <person name="Sisk P."/>
            <person name="Sykes S."/>
            <person name="Wortman J."/>
            <person name="Nusbaum C."/>
            <person name="Birren B."/>
        </authorList>
    </citation>
    <scope>NUCLEOTIDE SEQUENCE [LARGE SCALE GENOMIC DNA]</scope>
    <source>
        <strain evidence="7 8">HGA0223</strain>
    </source>
</reference>
<evidence type="ECO:0000256" key="1">
    <source>
        <dbReference type="ARBA" id="ARBA00023015"/>
    </source>
</evidence>
<dbReference type="InterPro" id="IPR001789">
    <property type="entry name" value="Sig_transdc_resp-reg_receiver"/>
</dbReference>
<dbReference type="PROSITE" id="PS50110">
    <property type="entry name" value="RESPONSE_REGULATORY"/>
    <property type="match status" value="1"/>
</dbReference>
<dbReference type="HOGENOM" id="CLU_000445_90_4_4"/>
<evidence type="ECO:0000313" key="8">
    <source>
        <dbReference type="Proteomes" id="UP000014400"/>
    </source>
</evidence>
<keyword evidence="4" id="KW-0597">Phosphoprotein</keyword>
<dbReference type="Proteomes" id="UP000014400">
    <property type="component" value="Unassembled WGS sequence"/>
</dbReference>
<dbReference type="SUPFAM" id="SSF52172">
    <property type="entry name" value="CheY-like"/>
    <property type="match status" value="1"/>
</dbReference>
<dbReference type="SMART" id="SM00448">
    <property type="entry name" value="REC"/>
    <property type="match status" value="1"/>
</dbReference>
<feature type="modified residue" description="4-aspartylphosphate" evidence="4">
    <location>
        <position position="59"/>
    </location>
</feature>
<dbReference type="Gene3D" id="1.10.10.10">
    <property type="entry name" value="Winged helix-like DNA-binding domain superfamily/Winged helix DNA-binding domain"/>
    <property type="match status" value="1"/>
</dbReference>
<dbReference type="Gene3D" id="3.40.50.2300">
    <property type="match status" value="1"/>
</dbReference>
<protein>
    <recommendedName>
        <fullName evidence="9">Response regulatory domain-containing protein</fullName>
    </recommendedName>
</protein>